<feature type="domain" description="Multidrug resistance protein MdtA-like alpha-helical hairpin" evidence="3">
    <location>
        <begin position="84"/>
        <end position="151"/>
    </location>
</feature>
<dbReference type="GO" id="GO:0016020">
    <property type="term" value="C:membrane"/>
    <property type="evidence" value="ECO:0007669"/>
    <property type="project" value="InterPro"/>
</dbReference>
<name>A0A8G2C960_9BACT</name>
<dbReference type="Pfam" id="PF25917">
    <property type="entry name" value="BSH_RND"/>
    <property type="match status" value="1"/>
</dbReference>
<proteinExistence type="inferred from homology"/>
<dbReference type="RefSeq" id="WP_020000580.1">
    <property type="nucleotide sequence ID" value="NZ_CP192219.1"/>
</dbReference>
<evidence type="ECO:0000313" key="8">
    <source>
        <dbReference type="Proteomes" id="UP001568358"/>
    </source>
</evidence>
<evidence type="ECO:0000313" key="5">
    <source>
        <dbReference type="EMBL" id="MEZ6854127.1"/>
    </source>
</evidence>
<dbReference type="Gene3D" id="2.40.50.100">
    <property type="match status" value="1"/>
</dbReference>
<dbReference type="InterPro" id="IPR058624">
    <property type="entry name" value="MdtA-like_HH"/>
</dbReference>
<protein>
    <submittedName>
        <fullName evidence="5">Efflux RND transporter periplasmic adaptor subunit</fullName>
    </submittedName>
    <submittedName>
        <fullName evidence="6">RND family efflux transporter, MFP subunit</fullName>
    </submittedName>
</protein>
<dbReference type="InterPro" id="IPR006143">
    <property type="entry name" value="RND_pump_MFP"/>
</dbReference>
<evidence type="ECO:0000256" key="2">
    <source>
        <dbReference type="ARBA" id="ARBA00009477"/>
    </source>
</evidence>
<reference evidence="6 7" key="1">
    <citation type="submission" date="2016-11" db="EMBL/GenBank/DDBJ databases">
        <authorList>
            <person name="Varghese N."/>
            <person name="Submissions S."/>
        </authorList>
    </citation>
    <scope>NUCLEOTIDE SEQUENCE [LARGE SCALE GENOMIC DNA]</scope>
    <source>
        <strain evidence="6 7">DSM 17919</strain>
    </source>
</reference>
<dbReference type="Gene3D" id="1.10.287.470">
    <property type="entry name" value="Helix hairpin bin"/>
    <property type="match status" value="1"/>
</dbReference>
<evidence type="ECO:0000256" key="1">
    <source>
        <dbReference type="ARBA" id="ARBA00004167"/>
    </source>
</evidence>
<dbReference type="InterPro" id="IPR058625">
    <property type="entry name" value="MdtA-like_BSH"/>
</dbReference>
<organism evidence="6 7">
    <name type="scientific">Halodesulfovibrio aestuarii</name>
    <dbReference type="NCBI Taxonomy" id="126333"/>
    <lineage>
        <taxon>Bacteria</taxon>
        <taxon>Pseudomonadati</taxon>
        <taxon>Thermodesulfobacteriota</taxon>
        <taxon>Desulfovibrionia</taxon>
        <taxon>Desulfovibrionales</taxon>
        <taxon>Desulfovibrionaceae</taxon>
        <taxon>Halodesulfovibrio</taxon>
    </lineage>
</organism>
<comment type="caution">
    <text evidence="6">The sequence shown here is derived from an EMBL/GenBank/DDBJ whole genome shotgun (WGS) entry which is preliminary data.</text>
</comment>
<comment type="subcellular location">
    <subcellularLocation>
        <location evidence="1">Membrane</location>
        <topology evidence="1">Single-pass membrane protein</topology>
    </subcellularLocation>
</comment>
<evidence type="ECO:0000259" key="3">
    <source>
        <dbReference type="Pfam" id="PF25876"/>
    </source>
</evidence>
<dbReference type="NCBIfam" id="TIGR01730">
    <property type="entry name" value="RND_mfp"/>
    <property type="match status" value="1"/>
</dbReference>
<dbReference type="PANTHER" id="PTHR30367">
    <property type="entry name" value="P-HYDROXYBENZOIC ACID EFFLUX PUMP SUBUNIT AAEA-RELATED"/>
    <property type="match status" value="1"/>
</dbReference>
<dbReference type="EMBL" id="JBFSOO010000008">
    <property type="protein sequence ID" value="MEZ6854127.1"/>
    <property type="molecule type" value="Genomic_DNA"/>
</dbReference>
<gene>
    <name evidence="5" type="ORF">AB2Z07_11415</name>
    <name evidence="6" type="ORF">SAMN05660830_01457</name>
</gene>
<dbReference type="GO" id="GO:0022857">
    <property type="term" value="F:transmembrane transporter activity"/>
    <property type="evidence" value="ECO:0007669"/>
    <property type="project" value="InterPro"/>
</dbReference>
<dbReference type="EMBL" id="FQZR01000003">
    <property type="protein sequence ID" value="SHJ04258.1"/>
    <property type="molecule type" value="Genomic_DNA"/>
</dbReference>
<comment type="similarity">
    <text evidence="2">Belongs to the membrane fusion protein (MFP) (TC 8.A.1) family.</text>
</comment>
<evidence type="ECO:0000259" key="4">
    <source>
        <dbReference type="Pfam" id="PF25917"/>
    </source>
</evidence>
<dbReference type="PANTHER" id="PTHR30367:SF6">
    <property type="entry name" value="SECRETION PROTEIN-RELATED"/>
    <property type="match status" value="1"/>
</dbReference>
<reference evidence="5 8" key="2">
    <citation type="submission" date="2024-07" db="EMBL/GenBank/DDBJ databases">
        <title>Active virus-host system and metabolic interactions in a Lokiarchaeon culture.</title>
        <authorList>
            <person name="Ponce Toledo R.I."/>
            <person name="Rodrigues Oliveira T."/>
            <person name="Schleper C."/>
        </authorList>
    </citation>
    <scope>NUCLEOTIDE SEQUENCE [LARGE SCALE GENOMIC DNA]</scope>
    <source>
        <strain evidence="5 8">B35</strain>
    </source>
</reference>
<evidence type="ECO:0000313" key="7">
    <source>
        <dbReference type="Proteomes" id="UP000184001"/>
    </source>
</evidence>
<keyword evidence="8" id="KW-1185">Reference proteome</keyword>
<feature type="domain" description="Multidrug resistance protein MdtA-like barrel-sandwich hybrid" evidence="4">
    <location>
        <begin position="44"/>
        <end position="177"/>
    </location>
</feature>
<dbReference type="SUPFAM" id="SSF111369">
    <property type="entry name" value="HlyD-like secretion proteins"/>
    <property type="match status" value="1"/>
</dbReference>
<dbReference type="AlphaFoldDB" id="A0A8G2C960"/>
<dbReference type="Proteomes" id="UP000184001">
    <property type="component" value="Unassembled WGS sequence"/>
</dbReference>
<dbReference type="Proteomes" id="UP001568358">
    <property type="component" value="Unassembled WGS sequence"/>
</dbReference>
<dbReference type="InterPro" id="IPR050393">
    <property type="entry name" value="MFP_Efflux_Pump"/>
</dbReference>
<accession>A0A8G2C960</accession>
<sequence>MKDSVYAHITRITLFLALALSVFFVVSDNMLPFTTQATVKTISIDVMPEVNGYIKSIEIQEGEFVKRGDVLVCIDPEQYEIAKEKAEAVLFQRQSEYDEAVQHVNRIKPLAARAFVSEEELDNAMSKEAITRAAVLSARSDVKMASLNLERTKVRANDSGIVTNLTFSKGMYASTTAPIVHLVKGVQWIEGDFAEKGLSALAVNEQVNIVYDAIPNKVFRGRIISIDHAISSGISQRSRLGEIGNETRWIRPQQKIRVRIVPDTFDIHIIAGSRASLMVRGSGGATVVSDAWMRLLSLFRFVY</sequence>
<evidence type="ECO:0000313" key="6">
    <source>
        <dbReference type="EMBL" id="SHJ04258.1"/>
    </source>
</evidence>
<dbReference type="Pfam" id="PF25876">
    <property type="entry name" value="HH_MFP_RND"/>
    <property type="match status" value="1"/>
</dbReference>
<dbReference type="Gene3D" id="2.40.30.170">
    <property type="match status" value="1"/>
</dbReference>